<comment type="caution">
    <text evidence="1">The sequence shown here is derived from an EMBL/GenBank/DDBJ whole genome shotgun (WGS) entry which is preliminary data.</text>
</comment>
<organism evidence="1 2">
    <name type="scientific">Mytilus galloprovincialis</name>
    <name type="common">Mediterranean mussel</name>
    <dbReference type="NCBI Taxonomy" id="29158"/>
    <lineage>
        <taxon>Eukaryota</taxon>
        <taxon>Metazoa</taxon>
        <taxon>Spiralia</taxon>
        <taxon>Lophotrochozoa</taxon>
        <taxon>Mollusca</taxon>
        <taxon>Bivalvia</taxon>
        <taxon>Autobranchia</taxon>
        <taxon>Pteriomorphia</taxon>
        <taxon>Mytilida</taxon>
        <taxon>Mytiloidea</taxon>
        <taxon>Mytilidae</taxon>
        <taxon>Mytilinae</taxon>
        <taxon>Mytilus</taxon>
    </lineage>
</organism>
<proteinExistence type="predicted"/>
<keyword evidence="2" id="KW-1185">Reference proteome</keyword>
<protein>
    <submittedName>
        <fullName evidence="1">Uncharacterized protein</fullName>
    </submittedName>
</protein>
<dbReference type="EMBL" id="UYJE01001710">
    <property type="protein sequence ID" value="VDI04482.1"/>
    <property type="molecule type" value="Genomic_DNA"/>
</dbReference>
<sequence length="100" mass="11423">NLPRSSSTVEVFEVIGGSCLLEKLENGSLTRETAYSKKRKMAVRYHSEDIEECYHKMRRMNNYPTVTDMEKSLDETQGTPRKKKFGMTKSICGLLTSLVL</sequence>
<gene>
    <name evidence="1" type="ORF">MGAL_10B010800</name>
</gene>
<dbReference type="OrthoDB" id="6193391at2759"/>
<feature type="non-terminal residue" evidence="1">
    <location>
        <position position="100"/>
    </location>
</feature>
<name>A0A8B6CGS1_MYTGA</name>
<evidence type="ECO:0000313" key="2">
    <source>
        <dbReference type="Proteomes" id="UP000596742"/>
    </source>
</evidence>
<dbReference type="AlphaFoldDB" id="A0A8B6CGS1"/>
<evidence type="ECO:0000313" key="1">
    <source>
        <dbReference type="EMBL" id="VDI04482.1"/>
    </source>
</evidence>
<dbReference type="Proteomes" id="UP000596742">
    <property type="component" value="Unassembled WGS sequence"/>
</dbReference>
<reference evidence="1" key="1">
    <citation type="submission" date="2018-11" db="EMBL/GenBank/DDBJ databases">
        <authorList>
            <person name="Alioto T."/>
            <person name="Alioto T."/>
        </authorList>
    </citation>
    <scope>NUCLEOTIDE SEQUENCE</scope>
</reference>
<accession>A0A8B6CGS1</accession>